<name>A0ACC6PU97_9ACTN</name>
<evidence type="ECO:0000313" key="1">
    <source>
        <dbReference type="EMBL" id="MEJ8634914.1"/>
    </source>
</evidence>
<organism evidence="1 2">
    <name type="scientific">Streptomyces achmelvichensis</name>
    <dbReference type="NCBI Taxonomy" id="3134111"/>
    <lineage>
        <taxon>Bacteria</taxon>
        <taxon>Bacillati</taxon>
        <taxon>Actinomycetota</taxon>
        <taxon>Actinomycetes</taxon>
        <taxon>Kitasatosporales</taxon>
        <taxon>Streptomycetaceae</taxon>
        <taxon>Streptomyces</taxon>
    </lineage>
</organism>
<proteinExistence type="predicted"/>
<protein>
    <submittedName>
        <fullName evidence="1">Uncharacterized protein</fullName>
    </submittedName>
</protein>
<comment type="caution">
    <text evidence="1">The sequence shown here is derived from an EMBL/GenBank/DDBJ whole genome shotgun (WGS) entry which is preliminary data.</text>
</comment>
<keyword evidence="2" id="KW-1185">Reference proteome</keyword>
<evidence type="ECO:0000313" key="2">
    <source>
        <dbReference type="Proteomes" id="UP001377168"/>
    </source>
</evidence>
<dbReference type="EMBL" id="JBBKAJ010000022">
    <property type="protein sequence ID" value="MEJ8634914.1"/>
    <property type="molecule type" value="Genomic_DNA"/>
</dbReference>
<accession>A0ACC6PU97</accession>
<gene>
    <name evidence="1" type="ORF">WKI67_16110</name>
</gene>
<dbReference type="Proteomes" id="UP001377168">
    <property type="component" value="Unassembled WGS sequence"/>
</dbReference>
<reference evidence="1" key="1">
    <citation type="submission" date="2024-03" db="EMBL/GenBank/DDBJ databases">
        <title>Novel Streptomyces species of biotechnological and ecological value are a feature of Machair soil.</title>
        <authorList>
            <person name="Prole J.R."/>
            <person name="Goodfellow M."/>
            <person name="Allenby N."/>
            <person name="Ward A.C."/>
        </authorList>
    </citation>
    <scope>NUCLEOTIDE SEQUENCE</scope>
    <source>
        <strain evidence="1">MS2.AVA.5</strain>
    </source>
</reference>
<sequence length="279" mass="30015">MNAAAGSAPGGRLDAALDSPIIGMSPWIIFSVLVGPGRYELAVSLALAVAVLLVVLGRVLRRGRSVKILEVSDIAFFAVLAVIGVMASPGTLHWLETYAGELSNLALVLIAFGSMAAGTPFTLQYARERVGREYWDSPEFRRANQVITGAWGLAFLVSAIAGGYGDLVLHNPNNLWTGWVIQIASIVMAVSFTEWYPQVVRSRRSDGHPPPVRHLLTPLAGLLIPMGVLALVFDASASWFGVALIILGVVLARAIGKDAEMTRLRGGHSREKRQGRRLR</sequence>